<keyword evidence="1" id="KW-0175">Coiled coil</keyword>
<feature type="region of interest" description="Disordered" evidence="2">
    <location>
        <begin position="145"/>
        <end position="167"/>
    </location>
</feature>
<dbReference type="RefSeq" id="WP_323278349.1">
    <property type="nucleotide sequence ID" value="NZ_JAYGGQ010000004.1"/>
</dbReference>
<dbReference type="InterPro" id="IPR011109">
    <property type="entry name" value="DNA_bind_recombinase_dom"/>
</dbReference>
<dbReference type="CDD" id="cd00338">
    <property type="entry name" value="Ser_Recombinase"/>
    <property type="match status" value="1"/>
</dbReference>
<dbReference type="Pfam" id="PF00239">
    <property type="entry name" value="Resolvase"/>
    <property type="match status" value="1"/>
</dbReference>
<organism evidence="5 6">
    <name type="scientific">Sinomonas terricola</name>
    <dbReference type="NCBI Taxonomy" id="3110330"/>
    <lineage>
        <taxon>Bacteria</taxon>
        <taxon>Bacillati</taxon>
        <taxon>Actinomycetota</taxon>
        <taxon>Actinomycetes</taxon>
        <taxon>Micrococcales</taxon>
        <taxon>Micrococcaceae</taxon>
        <taxon>Sinomonas</taxon>
    </lineage>
</organism>
<evidence type="ECO:0000256" key="1">
    <source>
        <dbReference type="SAM" id="Coils"/>
    </source>
</evidence>
<feature type="coiled-coil region" evidence="1">
    <location>
        <begin position="368"/>
        <end position="395"/>
    </location>
</feature>
<name>A0ABU5T4A8_9MICC</name>
<dbReference type="InterPro" id="IPR050639">
    <property type="entry name" value="SSR_resolvase"/>
</dbReference>
<dbReference type="PANTHER" id="PTHR30461:SF23">
    <property type="entry name" value="DNA RECOMBINASE-RELATED"/>
    <property type="match status" value="1"/>
</dbReference>
<feature type="domain" description="Resolvase/invertase-type recombinase catalytic" evidence="3">
    <location>
        <begin position="4"/>
        <end position="152"/>
    </location>
</feature>
<dbReference type="PROSITE" id="PS51736">
    <property type="entry name" value="RECOMBINASES_3"/>
    <property type="match status" value="1"/>
</dbReference>
<evidence type="ECO:0000313" key="5">
    <source>
        <dbReference type="EMBL" id="MEA5454503.1"/>
    </source>
</evidence>
<dbReference type="Gene3D" id="3.40.50.1390">
    <property type="entry name" value="Resolvase, N-terminal catalytic domain"/>
    <property type="match status" value="1"/>
</dbReference>
<reference evidence="5 6" key="1">
    <citation type="submission" date="2023-12" db="EMBL/GenBank/DDBJ databases">
        <title>Sinomonas terricola sp. nov, isolated from litchi orchard soil in Guangdong, PR China.</title>
        <authorList>
            <person name="Jiaxin W."/>
            <person name="Yang Z."/>
            <person name="Honghui Z."/>
        </authorList>
    </citation>
    <scope>NUCLEOTIDE SEQUENCE [LARGE SCALE GENOMIC DNA]</scope>
    <source>
        <strain evidence="5 6">JGH33</strain>
    </source>
</reference>
<dbReference type="SUPFAM" id="SSF53041">
    <property type="entry name" value="Resolvase-like"/>
    <property type="match status" value="1"/>
</dbReference>
<dbReference type="Proteomes" id="UP001304769">
    <property type="component" value="Unassembled WGS sequence"/>
</dbReference>
<accession>A0ABU5T4A8</accession>
<dbReference type="EMBL" id="JAYGGQ010000004">
    <property type="protein sequence ID" value="MEA5454503.1"/>
    <property type="molecule type" value="Genomic_DNA"/>
</dbReference>
<dbReference type="PROSITE" id="PS51737">
    <property type="entry name" value="RECOMBINASE_DNA_BIND"/>
    <property type="match status" value="1"/>
</dbReference>
<dbReference type="InterPro" id="IPR038109">
    <property type="entry name" value="DNA_bind_recomb_sf"/>
</dbReference>
<evidence type="ECO:0000313" key="6">
    <source>
        <dbReference type="Proteomes" id="UP001304769"/>
    </source>
</evidence>
<evidence type="ECO:0000256" key="2">
    <source>
        <dbReference type="SAM" id="MobiDB-lite"/>
    </source>
</evidence>
<keyword evidence="6" id="KW-1185">Reference proteome</keyword>
<dbReference type="Pfam" id="PF07508">
    <property type="entry name" value="Recombinase"/>
    <property type="match status" value="1"/>
</dbReference>
<protein>
    <submittedName>
        <fullName evidence="5">Recombinase family protein</fullName>
    </submittedName>
</protein>
<dbReference type="Gene3D" id="3.90.1750.20">
    <property type="entry name" value="Putative Large Serine Recombinase, Chain B, Domain 2"/>
    <property type="match status" value="1"/>
</dbReference>
<dbReference type="InterPro" id="IPR006119">
    <property type="entry name" value="Resolv_N"/>
</dbReference>
<sequence length="460" mass="49890">MSARAAIYLRISLDRTGEGLAVERQREACMQIIRQRGWAVAGEYVDNSVSASDARKSRPAYDRLVAAWERGEYDALVCWDLDRLTRQPRQLEDWIDRATERGLRLVTANGEADLGTDGGRMYARIKASVARGEVERKSARQKAAHAQRAAAGKPWTTRRPFGFEADGMTHRPEEASVVRGMYDDILAGTSQNAIAAGLNSSGVRTSLGNEWTQGTVRALLRNPRNAGIRARNGEVIGKAAWDPIVSEAVWRLALAATTGSSKGGGARKHLLIGAAECGVCDQPIRTAYTARGVRLYSCPDGHVGRKAESVEDHVAAVIVGLLTREEGIAQLLDGGRTEAAAAAAAEADTIRRRLDQVAEDYAEGLLSRSQLLKASERLRQLLAETEARMSALASRGALAPILTAEDPAAAWLLAGTDRQRALIRALLEVKIHPTGRGSRYDYTTTSITLRDDGRDVASER</sequence>
<evidence type="ECO:0000259" key="3">
    <source>
        <dbReference type="PROSITE" id="PS51736"/>
    </source>
</evidence>
<feature type="domain" description="Recombinase" evidence="4">
    <location>
        <begin position="160"/>
        <end position="263"/>
    </location>
</feature>
<dbReference type="InterPro" id="IPR036162">
    <property type="entry name" value="Resolvase-like_N_sf"/>
</dbReference>
<dbReference type="SMART" id="SM00857">
    <property type="entry name" value="Resolvase"/>
    <property type="match status" value="1"/>
</dbReference>
<proteinExistence type="predicted"/>
<evidence type="ECO:0000259" key="4">
    <source>
        <dbReference type="PROSITE" id="PS51737"/>
    </source>
</evidence>
<gene>
    <name evidence="5" type="ORF">SPF06_07195</name>
</gene>
<dbReference type="PANTHER" id="PTHR30461">
    <property type="entry name" value="DNA-INVERTASE FROM LAMBDOID PROPHAGE"/>
    <property type="match status" value="1"/>
</dbReference>
<comment type="caution">
    <text evidence="5">The sequence shown here is derived from an EMBL/GenBank/DDBJ whole genome shotgun (WGS) entry which is preliminary data.</text>
</comment>